<organism evidence="3 4">
    <name type="scientific">Clavelina lepadiformis</name>
    <name type="common">Light-bulb sea squirt</name>
    <name type="synonym">Ascidia lepadiformis</name>
    <dbReference type="NCBI Taxonomy" id="159417"/>
    <lineage>
        <taxon>Eukaryota</taxon>
        <taxon>Metazoa</taxon>
        <taxon>Chordata</taxon>
        <taxon>Tunicata</taxon>
        <taxon>Ascidiacea</taxon>
        <taxon>Aplousobranchia</taxon>
        <taxon>Clavelinidae</taxon>
        <taxon>Clavelina</taxon>
    </lineage>
</organism>
<sequence length="156" mass="15911">MTILPAIALGCVAIAVLLDLLAAVSPGWTVIGEYSSGTMYECLAGGSCSSITPTAPTVLTAIFTFGALIPLGVGLTCMVFGMKNKEKSKYTIGSVFAFIAALILIIGLAIYGISTIVHATTYGYSFYIGWAAVILGGIGGGLGLVHSLRSSSSSSF</sequence>
<evidence type="ECO:0000313" key="3">
    <source>
        <dbReference type="EMBL" id="CAK8671865.1"/>
    </source>
</evidence>
<keyword evidence="1" id="KW-1133">Transmembrane helix</keyword>
<comment type="caution">
    <text evidence="3">The sequence shown here is derived from an EMBL/GenBank/DDBJ whole genome shotgun (WGS) entry which is preliminary data.</text>
</comment>
<evidence type="ECO:0000256" key="1">
    <source>
        <dbReference type="SAM" id="Phobius"/>
    </source>
</evidence>
<dbReference type="Proteomes" id="UP001642483">
    <property type="component" value="Unassembled WGS sequence"/>
</dbReference>
<keyword evidence="1" id="KW-0472">Membrane</keyword>
<dbReference type="Gene3D" id="1.20.140.150">
    <property type="match status" value="1"/>
</dbReference>
<proteinExistence type="predicted"/>
<feature type="signal peptide" evidence="2">
    <location>
        <begin position="1"/>
        <end position="23"/>
    </location>
</feature>
<reference evidence="3 4" key="1">
    <citation type="submission" date="2024-02" db="EMBL/GenBank/DDBJ databases">
        <authorList>
            <person name="Daric V."/>
            <person name="Darras S."/>
        </authorList>
    </citation>
    <scope>NUCLEOTIDE SEQUENCE [LARGE SCALE GENOMIC DNA]</scope>
</reference>
<protein>
    <submittedName>
        <fullName evidence="3">Uncharacterized protein</fullName>
    </submittedName>
</protein>
<feature type="transmembrane region" description="Helical" evidence="1">
    <location>
        <begin position="59"/>
        <end position="80"/>
    </location>
</feature>
<name>A0ABP0F0B9_CLALP</name>
<keyword evidence="2" id="KW-0732">Signal</keyword>
<accession>A0ABP0F0B9</accession>
<gene>
    <name evidence="3" type="ORF">CVLEPA_LOCUS897</name>
</gene>
<evidence type="ECO:0000256" key="2">
    <source>
        <dbReference type="SAM" id="SignalP"/>
    </source>
</evidence>
<dbReference type="EMBL" id="CAWYQH010000001">
    <property type="protein sequence ID" value="CAK8671865.1"/>
    <property type="molecule type" value="Genomic_DNA"/>
</dbReference>
<feature type="transmembrane region" description="Helical" evidence="1">
    <location>
        <begin position="92"/>
        <end position="113"/>
    </location>
</feature>
<dbReference type="PRINTS" id="PR01077">
    <property type="entry name" value="CLAUDIN"/>
</dbReference>
<evidence type="ECO:0000313" key="4">
    <source>
        <dbReference type="Proteomes" id="UP001642483"/>
    </source>
</evidence>
<feature type="transmembrane region" description="Helical" evidence="1">
    <location>
        <begin position="125"/>
        <end position="145"/>
    </location>
</feature>
<feature type="chain" id="PRO_5047241680" evidence="2">
    <location>
        <begin position="24"/>
        <end position="156"/>
    </location>
</feature>
<keyword evidence="1" id="KW-0812">Transmembrane</keyword>
<keyword evidence="4" id="KW-1185">Reference proteome</keyword>